<dbReference type="GO" id="GO:0043531">
    <property type="term" value="F:ADP binding"/>
    <property type="evidence" value="ECO:0007669"/>
    <property type="project" value="InterPro"/>
</dbReference>
<dbReference type="Gene3D" id="1.10.8.430">
    <property type="entry name" value="Helical domain of apoptotic protease-activating factors"/>
    <property type="match status" value="1"/>
</dbReference>
<dbReference type="EMBL" id="JAYMYS010000017">
    <property type="protein sequence ID" value="KAK7379712.1"/>
    <property type="molecule type" value="Genomic_DNA"/>
</dbReference>
<protein>
    <recommendedName>
        <fullName evidence="5">TIR domain-containing protein</fullName>
    </recommendedName>
</protein>
<dbReference type="Pfam" id="PF01582">
    <property type="entry name" value="TIR"/>
    <property type="match status" value="1"/>
</dbReference>
<dbReference type="AlphaFoldDB" id="A0AAN9RPW3"/>
<dbReference type="InterPro" id="IPR058192">
    <property type="entry name" value="WHD_ROQ1-like"/>
</dbReference>
<dbReference type="PANTHER" id="PTHR11017">
    <property type="entry name" value="LEUCINE-RICH REPEAT-CONTAINING PROTEIN"/>
    <property type="match status" value="1"/>
</dbReference>
<dbReference type="Pfam" id="PF00931">
    <property type="entry name" value="NB-ARC"/>
    <property type="match status" value="1"/>
</dbReference>
<feature type="domain" description="TIR" evidence="5">
    <location>
        <begin position="10"/>
        <end position="177"/>
    </location>
</feature>
<evidence type="ECO:0000256" key="4">
    <source>
        <dbReference type="ARBA" id="ARBA00023027"/>
    </source>
</evidence>
<organism evidence="6 7">
    <name type="scientific">Psophocarpus tetragonolobus</name>
    <name type="common">Winged bean</name>
    <name type="synonym">Dolichos tetragonolobus</name>
    <dbReference type="NCBI Taxonomy" id="3891"/>
    <lineage>
        <taxon>Eukaryota</taxon>
        <taxon>Viridiplantae</taxon>
        <taxon>Streptophyta</taxon>
        <taxon>Embryophyta</taxon>
        <taxon>Tracheophyta</taxon>
        <taxon>Spermatophyta</taxon>
        <taxon>Magnoliopsida</taxon>
        <taxon>eudicotyledons</taxon>
        <taxon>Gunneridae</taxon>
        <taxon>Pentapetalae</taxon>
        <taxon>rosids</taxon>
        <taxon>fabids</taxon>
        <taxon>Fabales</taxon>
        <taxon>Fabaceae</taxon>
        <taxon>Papilionoideae</taxon>
        <taxon>50 kb inversion clade</taxon>
        <taxon>NPAAA clade</taxon>
        <taxon>indigoferoid/millettioid clade</taxon>
        <taxon>Phaseoleae</taxon>
        <taxon>Psophocarpus</taxon>
    </lineage>
</organism>
<sequence length="715" mass="82828">MACSSNVTKTKHDVFISFRGTDVRTGLLSHLKRELERKKIDVYVNERLEKDDEISASLMRAIEGSQISLLIFSKDYASSKWCLEQLAQIVECMDRNKQIVIPVFFNVDPSHVRHQHGDYVMTKHQIDLYKKNQEDYKKTLSQGTELEICVEKICFFIRARDESDLVDKITMKILENLSKFCPSIHGFFGINQNVEQIQSLLSFNSSEVIFVGIWGMGGIGKTTIARAIFDKYYAQYDACCFLNVRPELEQHELGSRIIITTRDKHVFTSGRVHQIHEDKEMDYQDSLKLFCLNSFNENQPKMGYEYISEEAVKIAQGNPLALKVLGSVFHSKSIDTCTCALTKLKKCPNKEIQNVLKFSYDGLDEVEKNAFLDIAFFFKDDDKDYVISQLDASGFHGASGVQVLQDKALITISRDNKIRMHDLIREMGCEIVRQESIRYPERRTRLRDSDEVNDILRYNQGIVEVEAIQIDVSQITNLLLEGSIFRRMHRLRFLKFYLPFHGELFMPPSPPPSWSQEKQNALLSSPWLKELLSIASEIHIKCHDYLLFYGCSDPSLPFSIKMSNCEKKVQPGMEIIMQSSIESRSSLECSDVDFQQLKNLSDDEFCFRCTYYLKLAKNGQQDNKKTKLHILFDGLRYDRRIPINDITYHRVVEVPRSIGGFQWVQQFKTERKDNFLRKSATVHEDRLGSLVLYQLSHRNTNPEEKNVDYIALHDN</sequence>
<dbReference type="SUPFAM" id="SSF52200">
    <property type="entry name" value="Toll/Interleukin receptor TIR domain"/>
    <property type="match status" value="1"/>
</dbReference>
<accession>A0AAN9RPW3</accession>
<dbReference type="GO" id="GO:0007165">
    <property type="term" value="P:signal transduction"/>
    <property type="evidence" value="ECO:0007669"/>
    <property type="project" value="InterPro"/>
</dbReference>
<gene>
    <name evidence="6" type="ORF">VNO78_34401</name>
</gene>
<dbReference type="InterPro" id="IPR036390">
    <property type="entry name" value="WH_DNA-bd_sf"/>
</dbReference>
<dbReference type="GO" id="GO:0006952">
    <property type="term" value="P:defense response"/>
    <property type="evidence" value="ECO:0007669"/>
    <property type="project" value="UniProtKB-KW"/>
</dbReference>
<dbReference type="FunFam" id="3.40.50.10140:FF:000007">
    <property type="entry name" value="Disease resistance protein (TIR-NBS-LRR class)"/>
    <property type="match status" value="1"/>
</dbReference>
<name>A0AAN9RPW3_PSOTE</name>
<keyword evidence="7" id="KW-1185">Reference proteome</keyword>
<dbReference type="InterPro" id="IPR035897">
    <property type="entry name" value="Toll_tir_struct_dom_sf"/>
</dbReference>
<keyword evidence="2" id="KW-0677">Repeat</keyword>
<dbReference type="PROSITE" id="PS50104">
    <property type="entry name" value="TIR"/>
    <property type="match status" value="1"/>
</dbReference>
<evidence type="ECO:0000256" key="3">
    <source>
        <dbReference type="ARBA" id="ARBA00022821"/>
    </source>
</evidence>
<dbReference type="InterPro" id="IPR000157">
    <property type="entry name" value="TIR_dom"/>
</dbReference>
<dbReference type="InterPro" id="IPR027417">
    <property type="entry name" value="P-loop_NTPase"/>
</dbReference>
<evidence type="ECO:0000256" key="2">
    <source>
        <dbReference type="ARBA" id="ARBA00022737"/>
    </source>
</evidence>
<dbReference type="InterPro" id="IPR044974">
    <property type="entry name" value="Disease_R_plants"/>
</dbReference>
<evidence type="ECO:0000256" key="1">
    <source>
        <dbReference type="ARBA" id="ARBA00022614"/>
    </source>
</evidence>
<dbReference type="InterPro" id="IPR002182">
    <property type="entry name" value="NB-ARC"/>
</dbReference>
<evidence type="ECO:0000313" key="7">
    <source>
        <dbReference type="Proteomes" id="UP001386955"/>
    </source>
</evidence>
<dbReference type="Pfam" id="PF23282">
    <property type="entry name" value="WHD_ROQ1"/>
    <property type="match status" value="1"/>
</dbReference>
<dbReference type="SUPFAM" id="SSF52540">
    <property type="entry name" value="P-loop containing nucleoside triphosphate hydrolases"/>
    <property type="match status" value="1"/>
</dbReference>
<proteinExistence type="predicted"/>
<keyword evidence="3" id="KW-0611">Plant defense</keyword>
<evidence type="ECO:0000313" key="6">
    <source>
        <dbReference type="EMBL" id="KAK7379712.1"/>
    </source>
</evidence>
<dbReference type="SMART" id="SM00255">
    <property type="entry name" value="TIR"/>
    <property type="match status" value="1"/>
</dbReference>
<dbReference type="PANTHER" id="PTHR11017:SF479">
    <property type="entry name" value="DISEASE RESISTANCE PROTEIN (TIR-NBS-LRR CLASS) FAMILY"/>
    <property type="match status" value="1"/>
</dbReference>
<keyword evidence="4" id="KW-0520">NAD</keyword>
<dbReference type="Gene3D" id="3.40.50.10140">
    <property type="entry name" value="Toll/interleukin-1 receptor homology (TIR) domain"/>
    <property type="match status" value="1"/>
</dbReference>
<keyword evidence="1" id="KW-0433">Leucine-rich repeat</keyword>
<evidence type="ECO:0000259" key="5">
    <source>
        <dbReference type="PROSITE" id="PS50104"/>
    </source>
</evidence>
<comment type="caution">
    <text evidence="6">The sequence shown here is derived from an EMBL/GenBank/DDBJ whole genome shotgun (WGS) entry which is preliminary data.</text>
</comment>
<dbReference type="SUPFAM" id="SSF46785">
    <property type="entry name" value="Winged helix' DNA-binding domain"/>
    <property type="match status" value="1"/>
</dbReference>
<dbReference type="InterPro" id="IPR042197">
    <property type="entry name" value="Apaf_helical"/>
</dbReference>
<dbReference type="Proteomes" id="UP001386955">
    <property type="component" value="Unassembled WGS sequence"/>
</dbReference>
<reference evidence="6 7" key="1">
    <citation type="submission" date="2024-01" db="EMBL/GenBank/DDBJ databases">
        <title>The genomes of 5 underutilized Papilionoideae crops provide insights into root nodulation and disease resistanc.</title>
        <authorList>
            <person name="Jiang F."/>
        </authorList>
    </citation>
    <scope>NUCLEOTIDE SEQUENCE [LARGE SCALE GENOMIC DNA]</scope>
    <source>
        <strain evidence="6">DUOXIRENSHENG_FW03</strain>
        <tissue evidence="6">Leaves</tissue>
    </source>
</reference>
<dbReference type="Gene3D" id="3.40.50.300">
    <property type="entry name" value="P-loop containing nucleotide triphosphate hydrolases"/>
    <property type="match status" value="1"/>
</dbReference>